<dbReference type="Pfam" id="PF13692">
    <property type="entry name" value="Glyco_trans_1_4"/>
    <property type="match status" value="1"/>
</dbReference>
<proteinExistence type="predicted"/>
<keyword evidence="1" id="KW-0328">Glycosyltransferase</keyword>
<name>A0A0U1DKC3_9MYCO</name>
<evidence type="ECO:0000313" key="4">
    <source>
        <dbReference type="Proteomes" id="UP000199601"/>
    </source>
</evidence>
<sequence length="230" mass="24538">MDSYLNPEAMHPDIPGDGDLTALIAGNRHRGMVRGSTPRTNQRPRTRLDPVDARSVVGLTGLPTIVALGPFHDPAHAQQLAAAFIAVRQRCEAQLFLLGIGEQRTAVRRRASAQGAGSSVHVVGDSCDYRWSDVVGAADLVVLGSSSGTSMLLDVLAAGRPVVAPANPETVQLVVPAIVGLVYQTGDVSGMTQALLRLLTTPVLRRGMSGRARQVARRHHLEKHRAETTR</sequence>
<accession>A0A0U1DKC3</accession>
<organism evidence="3 4">
    <name type="scientific">Mycobacterium europaeum</name>
    <dbReference type="NCBI Taxonomy" id="761804"/>
    <lineage>
        <taxon>Bacteria</taxon>
        <taxon>Bacillati</taxon>
        <taxon>Actinomycetota</taxon>
        <taxon>Actinomycetes</taxon>
        <taxon>Mycobacteriales</taxon>
        <taxon>Mycobacteriaceae</taxon>
        <taxon>Mycobacterium</taxon>
        <taxon>Mycobacterium simiae complex</taxon>
    </lineage>
</organism>
<dbReference type="Gene3D" id="3.40.50.2000">
    <property type="entry name" value="Glycogen Phosphorylase B"/>
    <property type="match status" value="1"/>
</dbReference>
<evidence type="ECO:0000256" key="2">
    <source>
        <dbReference type="ARBA" id="ARBA00022679"/>
    </source>
</evidence>
<dbReference type="EMBL" id="CTEC01000002">
    <property type="protein sequence ID" value="CQD18196.1"/>
    <property type="molecule type" value="Genomic_DNA"/>
</dbReference>
<evidence type="ECO:0000256" key="1">
    <source>
        <dbReference type="ARBA" id="ARBA00022676"/>
    </source>
</evidence>
<dbReference type="PANTHER" id="PTHR12526">
    <property type="entry name" value="GLYCOSYLTRANSFERASE"/>
    <property type="match status" value="1"/>
</dbReference>
<dbReference type="GO" id="GO:0016757">
    <property type="term" value="F:glycosyltransferase activity"/>
    <property type="evidence" value="ECO:0007669"/>
    <property type="project" value="UniProtKB-KW"/>
</dbReference>
<keyword evidence="4" id="KW-1185">Reference proteome</keyword>
<dbReference type="SUPFAM" id="SSF53756">
    <property type="entry name" value="UDP-Glycosyltransferase/glycogen phosphorylase"/>
    <property type="match status" value="1"/>
</dbReference>
<reference evidence="4" key="1">
    <citation type="submission" date="2015-03" db="EMBL/GenBank/DDBJ databases">
        <authorList>
            <person name="Urmite Genomes"/>
        </authorList>
    </citation>
    <scope>NUCLEOTIDE SEQUENCE [LARGE SCALE GENOMIC DNA]</scope>
    <source>
        <strain evidence="4">CSUR P1344</strain>
    </source>
</reference>
<dbReference type="Proteomes" id="UP000199601">
    <property type="component" value="Unassembled WGS sequence"/>
</dbReference>
<dbReference type="AlphaFoldDB" id="A0A0U1DKC3"/>
<keyword evidence="2 3" id="KW-0808">Transferase</keyword>
<gene>
    <name evidence="3" type="ORF">BN000_04097</name>
</gene>
<protein>
    <submittedName>
        <fullName evidence="3">Group 1 glycosyl transferase</fullName>
    </submittedName>
</protein>
<evidence type="ECO:0000313" key="3">
    <source>
        <dbReference type="EMBL" id="CQD18196.1"/>
    </source>
</evidence>
<dbReference type="PANTHER" id="PTHR12526:SF510">
    <property type="entry name" value="D-INOSITOL 3-PHOSPHATE GLYCOSYLTRANSFERASE"/>
    <property type="match status" value="1"/>
</dbReference>